<name>A0A9D1HLM9_9FIRM</name>
<reference evidence="1" key="1">
    <citation type="submission" date="2020-10" db="EMBL/GenBank/DDBJ databases">
        <authorList>
            <person name="Gilroy R."/>
        </authorList>
    </citation>
    <scope>NUCLEOTIDE SEQUENCE</scope>
    <source>
        <strain evidence="1">CHK195-11698</strain>
    </source>
</reference>
<evidence type="ECO:0000313" key="2">
    <source>
        <dbReference type="Proteomes" id="UP000824175"/>
    </source>
</evidence>
<proteinExistence type="predicted"/>
<gene>
    <name evidence="1" type="ORF">IAD15_01280</name>
</gene>
<reference evidence="1" key="2">
    <citation type="journal article" date="2021" name="PeerJ">
        <title>Extensive microbial diversity within the chicken gut microbiome revealed by metagenomics and culture.</title>
        <authorList>
            <person name="Gilroy R."/>
            <person name="Ravi A."/>
            <person name="Getino M."/>
            <person name="Pursley I."/>
            <person name="Horton D.L."/>
            <person name="Alikhan N.F."/>
            <person name="Baker D."/>
            <person name="Gharbi K."/>
            <person name="Hall N."/>
            <person name="Watson M."/>
            <person name="Adriaenssens E.M."/>
            <person name="Foster-Nyarko E."/>
            <person name="Jarju S."/>
            <person name="Secka A."/>
            <person name="Antonio M."/>
            <person name="Oren A."/>
            <person name="Chaudhuri R.R."/>
            <person name="La Ragione R."/>
            <person name="Hildebrand F."/>
            <person name="Pallen M.J."/>
        </authorList>
    </citation>
    <scope>NUCLEOTIDE SEQUENCE</scope>
    <source>
        <strain evidence="1">CHK195-11698</strain>
    </source>
</reference>
<evidence type="ECO:0000313" key="1">
    <source>
        <dbReference type="EMBL" id="HIU12693.1"/>
    </source>
</evidence>
<organism evidence="1 2">
    <name type="scientific">Candidatus Fimiplasma intestinipullorum</name>
    <dbReference type="NCBI Taxonomy" id="2840825"/>
    <lineage>
        <taxon>Bacteria</taxon>
        <taxon>Bacillati</taxon>
        <taxon>Bacillota</taxon>
        <taxon>Clostridia</taxon>
        <taxon>Eubacteriales</taxon>
        <taxon>Candidatus Fimiplasma</taxon>
    </lineage>
</organism>
<protein>
    <submittedName>
        <fullName evidence="1">Uncharacterized protein</fullName>
    </submittedName>
</protein>
<dbReference type="EMBL" id="DVMJ01000008">
    <property type="protein sequence ID" value="HIU12693.1"/>
    <property type="molecule type" value="Genomic_DNA"/>
</dbReference>
<comment type="caution">
    <text evidence="1">The sequence shown here is derived from an EMBL/GenBank/DDBJ whole genome shotgun (WGS) entry which is preliminary data.</text>
</comment>
<accession>A0A9D1HLM9</accession>
<sequence length="59" mass="6733">MSKSKKHPKPDNKEAPVIVFASIVKDERGQFTLSLMPVSYLETRYGQEMLRPTPCKLPN</sequence>
<dbReference type="AlphaFoldDB" id="A0A9D1HLM9"/>
<dbReference type="Proteomes" id="UP000824175">
    <property type="component" value="Unassembled WGS sequence"/>
</dbReference>